<evidence type="ECO:0000313" key="1">
    <source>
        <dbReference type="EMBL" id="MFB9885862.1"/>
    </source>
</evidence>
<dbReference type="SUPFAM" id="SSF53822">
    <property type="entry name" value="Periplasmic binding protein-like I"/>
    <property type="match status" value="1"/>
</dbReference>
<sequence length="315" mass="36058">MRWLIAIYLGLYSAMSVAALEGKKVLYLDSYHPGYEWSDGILRGVKSVLSDTGVLLEVHYMDTKRNQELSFIENAGREAKQKIDEFKPDVLIAADDNASEFLVMPYYRNADLPVIFCGVNWDEKKYGYPYSNTTGMVEVDPIEPMLEYFAYFTKGDRFAYVSGDTLTDHVIYREINERYFAGKLQFYVVKDFSEYRQLIKRIQHELDGLILNNNVGIAEWDHQQAVAFSETEIVIPTSTTAPWMAEYTLFAVAKFPDEQGAWAARAALDVLEGKRVDQIPLTTNRFSILTANMRIAKQLGVTFSLDDLQRARLIK</sequence>
<dbReference type="Gene3D" id="3.40.50.2300">
    <property type="match status" value="2"/>
</dbReference>
<evidence type="ECO:0000313" key="2">
    <source>
        <dbReference type="Proteomes" id="UP001589628"/>
    </source>
</evidence>
<proteinExistence type="predicted"/>
<dbReference type="InterPro" id="IPR028082">
    <property type="entry name" value="Peripla_BP_I"/>
</dbReference>
<dbReference type="RefSeq" id="WP_027313916.1">
    <property type="nucleotide sequence ID" value="NZ_JBHLZN010000001.1"/>
</dbReference>
<dbReference type="PANTHER" id="PTHR35271">
    <property type="entry name" value="ABC TRANSPORTER, SUBSTRATE-BINDING LIPOPROTEIN-RELATED"/>
    <property type="match status" value="1"/>
</dbReference>
<accession>A0ABV5Z9B6</accession>
<reference evidence="1 2" key="1">
    <citation type="submission" date="2024-09" db="EMBL/GenBank/DDBJ databases">
        <authorList>
            <person name="Sun Q."/>
            <person name="Mori K."/>
        </authorList>
    </citation>
    <scope>NUCLEOTIDE SEQUENCE [LARGE SCALE GENOMIC DNA]</scope>
    <source>
        <strain evidence="1 2">ATCC 51285</strain>
    </source>
</reference>
<dbReference type="EMBL" id="JBHLZN010000001">
    <property type="protein sequence ID" value="MFB9885862.1"/>
    <property type="molecule type" value="Genomic_DNA"/>
</dbReference>
<organism evidence="1 2">
    <name type="scientific">Balneatrix alpica</name>
    <dbReference type="NCBI Taxonomy" id="75684"/>
    <lineage>
        <taxon>Bacteria</taxon>
        <taxon>Pseudomonadati</taxon>
        <taxon>Pseudomonadota</taxon>
        <taxon>Gammaproteobacteria</taxon>
        <taxon>Oceanospirillales</taxon>
        <taxon>Balneatrichaceae</taxon>
        <taxon>Balneatrix</taxon>
    </lineage>
</organism>
<comment type="caution">
    <text evidence="1">The sequence shown here is derived from an EMBL/GenBank/DDBJ whole genome shotgun (WGS) entry which is preliminary data.</text>
</comment>
<dbReference type="InterPro" id="IPR007487">
    <property type="entry name" value="ABC_transpt-TYRBP-like"/>
</dbReference>
<dbReference type="Pfam" id="PF04392">
    <property type="entry name" value="ABC_sub_bind"/>
    <property type="match status" value="1"/>
</dbReference>
<name>A0ABV5Z9B6_9GAMM</name>
<dbReference type="PANTHER" id="PTHR35271:SF1">
    <property type="entry name" value="ABC TRANSPORTER, SUBSTRATE-BINDING LIPOPROTEIN"/>
    <property type="match status" value="1"/>
</dbReference>
<keyword evidence="2" id="KW-1185">Reference proteome</keyword>
<protein>
    <submittedName>
        <fullName evidence="1">ABC transporter substrate-binding protein</fullName>
    </submittedName>
</protein>
<dbReference type="Proteomes" id="UP001589628">
    <property type="component" value="Unassembled WGS sequence"/>
</dbReference>
<gene>
    <name evidence="1" type="ORF">ACFFLH_05520</name>
</gene>